<reference evidence="2 3" key="1">
    <citation type="submission" date="2018-08" db="EMBL/GenBank/DDBJ databases">
        <title>Meiothermus luteus KCTC 52599 genome sequencing project.</title>
        <authorList>
            <person name="Da Costa M.S."/>
            <person name="Albuquerque L."/>
            <person name="Raposo P."/>
            <person name="Froufe H.J.C."/>
            <person name="Barroso C.S."/>
            <person name="Egas C."/>
        </authorList>
    </citation>
    <scope>NUCLEOTIDE SEQUENCE [LARGE SCALE GENOMIC DNA]</scope>
    <source>
        <strain evidence="2 3">KCTC 52599</strain>
    </source>
</reference>
<evidence type="ECO:0000313" key="2">
    <source>
        <dbReference type="EMBL" id="RIH83366.1"/>
    </source>
</evidence>
<name>A0A399EI83_9DEIN</name>
<organism evidence="2 3">
    <name type="scientific">Meiothermus luteus</name>
    <dbReference type="NCBI Taxonomy" id="2026184"/>
    <lineage>
        <taxon>Bacteria</taxon>
        <taxon>Thermotogati</taxon>
        <taxon>Deinococcota</taxon>
        <taxon>Deinococci</taxon>
        <taxon>Thermales</taxon>
        <taxon>Thermaceae</taxon>
        <taxon>Meiothermus</taxon>
    </lineage>
</organism>
<feature type="transmembrane region" description="Helical" evidence="1">
    <location>
        <begin position="6"/>
        <end position="25"/>
    </location>
</feature>
<keyword evidence="3" id="KW-1185">Reference proteome</keyword>
<protein>
    <submittedName>
        <fullName evidence="2">Uncharacterized protein</fullName>
    </submittedName>
</protein>
<evidence type="ECO:0000313" key="3">
    <source>
        <dbReference type="Proteomes" id="UP000265800"/>
    </source>
</evidence>
<proteinExistence type="predicted"/>
<dbReference type="Proteomes" id="UP000265800">
    <property type="component" value="Unassembled WGS sequence"/>
</dbReference>
<gene>
    <name evidence="2" type="ORF">Mlute_02211</name>
</gene>
<evidence type="ECO:0000256" key="1">
    <source>
        <dbReference type="SAM" id="Phobius"/>
    </source>
</evidence>
<feature type="transmembrane region" description="Helical" evidence="1">
    <location>
        <begin position="37"/>
        <end position="55"/>
    </location>
</feature>
<keyword evidence="1" id="KW-0472">Membrane</keyword>
<sequence length="81" mass="9222">MRAMSTFVLAWVLLLLFSLLNNLVLYRLLRERGRTELMWIGVVATAVPVGLFALWPGAFTLISFPLFQSLGMLLVLRLSQR</sequence>
<dbReference type="EMBL" id="QWKZ01000082">
    <property type="protein sequence ID" value="RIH83366.1"/>
    <property type="molecule type" value="Genomic_DNA"/>
</dbReference>
<accession>A0A399EI83</accession>
<comment type="caution">
    <text evidence="2">The sequence shown here is derived from an EMBL/GenBank/DDBJ whole genome shotgun (WGS) entry which is preliminary data.</text>
</comment>
<dbReference type="AlphaFoldDB" id="A0A399EI83"/>
<keyword evidence="1" id="KW-1133">Transmembrane helix</keyword>
<keyword evidence="1" id="KW-0812">Transmembrane</keyword>